<dbReference type="Proteomes" id="UP000240971">
    <property type="component" value="Unassembled WGS sequence"/>
</dbReference>
<organism evidence="2 3">
    <name type="scientific">Chitinophaga niastensis</name>
    <dbReference type="NCBI Taxonomy" id="536980"/>
    <lineage>
        <taxon>Bacteria</taxon>
        <taxon>Pseudomonadati</taxon>
        <taxon>Bacteroidota</taxon>
        <taxon>Chitinophagia</taxon>
        <taxon>Chitinophagales</taxon>
        <taxon>Chitinophagaceae</taxon>
        <taxon>Chitinophaga</taxon>
    </lineage>
</organism>
<feature type="signal peptide" evidence="1">
    <location>
        <begin position="1"/>
        <end position="18"/>
    </location>
</feature>
<evidence type="ECO:0000256" key="1">
    <source>
        <dbReference type="SAM" id="SignalP"/>
    </source>
</evidence>
<accession>A0A2P8HHI1</accession>
<evidence type="ECO:0000313" key="2">
    <source>
        <dbReference type="EMBL" id="PSL45683.1"/>
    </source>
</evidence>
<feature type="chain" id="PRO_5015170821" evidence="1">
    <location>
        <begin position="19"/>
        <end position="236"/>
    </location>
</feature>
<dbReference type="EMBL" id="PYAW01000004">
    <property type="protein sequence ID" value="PSL45683.1"/>
    <property type="molecule type" value="Genomic_DNA"/>
</dbReference>
<reference evidence="2 3" key="1">
    <citation type="submission" date="2018-03" db="EMBL/GenBank/DDBJ databases">
        <title>Genomic Encyclopedia of Archaeal and Bacterial Type Strains, Phase II (KMG-II): from individual species to whole genera.</title>
        <authorList>
            <person name="Goeker M."/>
        </authorList>
    </citation>
    <scope>NUCLEOTIDE SEQUENCE [LARGE SCALE GENOMIC DNA]</scope>
    <source>
        <strain evidence="2 3">DSM 24859</strain>
    </source>
</reference>
<keyword evidence="1" id="KW-0732">Signal</keyword>
<name>A0A2P8HHI1_CHINA</name>
<sequence>MRYILLLLICLVTATAVAQSFISSGKIMFEKKINLTRIYQEKGLTEFMKNQPQSNTTYFELSFSSNKTLYKPGRAGDPPVAGTAAGNIVFTDFNTGFVYAKKEVFESTYLVADSIAKITWKITPDTRMIAGVNCRKAVGVIMDSLVIIAFYTDRIPVSGGPESFVGLPGMIMGLAIPKMHTTWYASSVQQIDEKDAAMIKIPAAGKTLTRKELLTTLQKTLHGGRDDEHNIWQILI</sequence>
<keyword evidence="3" id="KW-1185">Reference proteome</keyword>
<evidence type="ECO:0000313" key="3">
    <source>
        <dbReference type="Proteomes" id="UP000240971"/>
    </source>
</evidence>
<dbReference type="RefSeq" id="WP_106529998.1">
    <property type="nucleotide sequence ID" value="NZ_PYAW01000004.1"/>
</dbReference>
<dbReference type="Pfam" id="PF09697">
    <property type="entry name" value="Porph_ging"/>
    <property type="match status" value="1"/>
</dbReference>
<gene>
    <name evidence="2" type="ORF">CLV51_104390</name>
</gene>
<protein>
    <submittedName>
        <fullName evidence="2">GLPGLI family protein</fullName>
    </submittedName>
</protein>
<dbReference type="InterPro" id="IPR005901">
    <property type="entry name" value="GLPGLI"/>
</dbReference>
<proteinExistence type="predicted"/>
<dbReference type="AlphaFoldDB" id="A0A2P8HHI1"/>
<comment type="caution">
    <text evidence="2">The sequence shown here is derived from an EMBL/GenBank/DDBJ whole genome shotgun (WGS) entry which is preliminary data.</text>
</comment>
<dbReference type="OrthoDB" id="1440774at2"/>
<dbReference type="NCBIfam" id="TIGR01200">
    <property type="entry name" value="GLPGLI"/>
    <property type="match status" value="1"/>
</dbReference>